<feature type="region of interest" description="Disordered" evidence="1">
    <location>
        <begin position="1"/>
        <end position="61"/>
    </location>
</feature>
<sequence length="61" mass="6804">DDATTVAAATNDDDDDDDDDDDGDDGYDRGHNRDPGPHHNHDDTKYKSCENECSEHNNQNI</sequence>
<name>A0A0L8GVY9_OCTBM</name>
<proteinExistence type="predicted"/>
<dbReference type="AlphaFoldDB" id="A0A0L8GVY9"/>
<feature type="compositionally biased region" description="Acidic residues" evidence="1">
    <location>
        <begin position="11"/>
        <end position="25"/>
    </location>
</feature>
<gene>
    <name evidence="2" type="ORF">OCBIM_22027097mg</name>
</gene>
<dbReference type="EMBL" id="KQ420181">
    <property type="protein sequence ID" value="KOF81009.1"/>
    <property type="molecule type" value="Genomic_DNA"/>
</dbReference>
<evidence type="ECO:0000256" key="1">
    <source>
        <dbReference type="SAM" id="MobiDB-lite"/>
    </source>
</evidence>
<protein>
    <submittedName>
        <fullName evidence="2">Uncharacterized protein</fullName>
    </submittedName>
</protein>
<organism evidence="2">
    <name type="scientific">Octopus bimaculoides</name>
    <name type="common">California two-spotted octopus</name>
    <dbReference type="NCBI Taxonomy" id="37653"/>
    <lineage>
        <taxon>Eukaryota</taxon>
        <taxon>Metazoa</taxon>
        <taxon>Spiralia</taxon>
        <taxon>Lophotrochozoa</taxon>
        <taxon>Mollusca</taxon>
        <taxon>Cephalopoda</taxon>
        <taxon>Coleoidea</taxon>
        <taxon>Octopodiformes</taxon>
        <taxon>Octopoda</taxon>
        <taxon>Incirrata</taxon>
        <taxon>Octopodidae</taxon>
        <taxon>Octopus</taxon>
    </lineage>
</organism>
<evidence type="ECO:0000313" key="2">
    <source>
        <dbReference type="EMBL" id="KOF81009.1"/>
    </source>
</evidence>
<feature type="compositionally biased region" description="Basic and acidic residues" evidence="1">
    <location>
        <begin position="26"/>
        <end position="55"/>
    </location>
</feature>
<feature type="non-terminal residue" evidence="2">
    <location>
        <position position="1"/>
    </location>
</feature>
<reference evidence="2" key="1">
    <citation type="submission" date="2015-07" db="EMBL/GenBank/DDBJ databases">
        <title>MeaNS - Measles Nucleotide Surveillance Program.</title>
        <authorList>
            <person name="Tran T."/>
            <person name="Druce J."/>
        </authorList>
    </citation>
    <scope>NUCLEOTIDE SEQUENCE</scope>
    <source>
        <strain evidence="2">UCB-OBI-ISO-001</strain>
        <tissue evidence="2">Gonad</tissue>
    </source>
</reference>
<accession>A0A0L8GVY9</accession>